<accession>A0A9P3UQX7</accession>
<comment type="caution">
    <text evidence="7">The sequence shown here is derived from an EMBL/GenBank/DDBJ whole genome shotgun (WGS) entry which is preliminary data.</text>
</comment>
<comment type="subcellular location">
    <subcellularLocation>
        <location evidence="1">Endomembrane system</location>
        <topology evidence="1">Multi-pass membrane protein</topology>
    </subcellularLocation>
</comment>
<name>A0A9P3UQX7_LYOSH</name>
<reference evidence="7" key="1">
    <citation type="submission" date="2022-07" db="EMBL/GenBank/DDBJ databases">
        <title>The genome of Lyophyllum shimeji provides insight into the initial evolution of ectomycorrhizal fungal genome.</title>
        <authorList>
            <person name="Kobayashi Y."/>
            <person name="Shibata T."/>
            <person name="Hirakawa H."/>
            <person name="Shigenobu S."/>
            <person name="Nishiyama T."/>
            <person name="Yamada A."/>
            <person name="Hasebe M."/>
            <person name="Kawaguchi M."/>
        </authorList>
    </citation>
    <scope>NUCLEOTIDE SEQUENCE</scope>
    <source>
        <strain evidence="7">AT787</strain>
    </source>
</reference>
<dbReference type="OrthoDB" id="44756at2759"/>
<sequence>MLGRLCLVLATLLIFHAAYSTYEHISHLKALGRPEGSLPHSIILETLVGLVLGILGASLNAPELKEITWASEMRKHKIDEMDSRMGFANFVTRGRNILSQPPKSSTRT</sequence>
<gene>
    <name evidence="7" type="ORF">LshimejAT787_1002970</name>
</gene>
<keyword evidence="4" id="KW-1133">Transmembrane helix</keyword>
<keyword evidence="6" id="KW-0732">Signal</keyword>
<evidence type="ECO:0000256" key="1">
    <source>
        <dbReference type="ARBA" id="ARBA00004127"/>
    </source>
</evidence>
<feature type="signal peptide" evidence="6">
    <location>
        <begin position="1"/>
        <end position="20"/>
    </location>
</feature>
<comment type="similarity">
    <text evidence="2">Belongs to the membrane magnesium transporter (TC 1.A.67) family.</text>
</comment>
<evidence type="ECO:0000256" key="3">
    <source>
        <dbReference type="ARBA" id="ARBA00022692"/>
    </source>
</evidence>
<evidence type="ECO:0000313" key="8">
    <source>
        <dbReference type="Proteomes" id="UP001063166"/>
    </source>
</evidence>
<evidence type="ECO:0000313" key="7">
    <source>
        <dbReference type="EMBL" id="GLB41697.1"/>
    </source>
</evidence>
<protein>
    <submittedName>
        <fullName evidence="7">Membrane magnesium transporter</fullName>
    </submittedName>
</protein>
<dbReference type="GO" id="GO:0012505">
    <property type="term" value="C:endomembrane system"/>
    <property type="evidence" value="ECO:0007669"/>
    <property type="project" value="UniProtKB-SubCell"/>
</dbReference>
<keyword evidence="5" id="KW-0472">Membrane</keyword>
<evidence type="ECO:0000256" key="2">
    <source>
        <dbReference type="ARBA" id="ARBA00006109"/>
    </source>
</evidence>
<dbReference type="EMBL" id="BRPK01000010">
    <property type="protein sequence ID" value="GLB41697.1"/>
    <property type="molecule type" value="Genomic_DNA"/>
</dbReference>
<feature type="chain" id="PRO_5040509914" evidence="6">
    <location>
        <begin position="21"/>
        <end position="108"/>
    </location>
</feature>
<evidence type="ECO:0000256" key="6">
    <source>
        <dbReference type="SAM" id="SignalP"/>
    </source>
</evidence>
<evidence type="ECO:0000256" key="4">
    <source>
        <dbReference type="ARBA" id="ARBA00022989"/>
    </source>
</evidence>
<dbReference type="InterPro" id="IPR018937">
    <property type="entry name" value="MMgT"/>
</dbReference>
<organism evidence="7 8">
    <name type="scientific">Lyophyllum shimeji</name>
    <name type="common">Hon-shimeji</name>
    <name type="synonym">Tricholoma shimeji</name>
    <dbReference type="NCBI Taxonomy" id="47721"/>
    <lineage>
        <taxon>Eukaryota</taxon>
        <taxon>Fungi</taxon>
        <taxon>Dikarya</taxon>
        <taxon>Basidiomycota</taxon>
        <taxon>Agaricomycotina</taxon>
        <taxon>Agaricomycetes</taxon>
        <taxon>Agaricomycetidae</taxon>
        <taxon>Agaricales</taxon>
        <taxon>Tricholomatineae</taxon>
        <taxon>Lyophyllaceae</taxon>
        <taxon>Lyophyllum</taxon>
    </lineage>
</organism>
<dbReference type="Proteomes" id="UP001063166">
    <property type="component" value="Unassembled WGS sequence"/>
</dbReference>
<evidence type="ECO:0000256" key="5">
    <source>
        <dbReference type="ARBA" id="ARBA00023136"/>
    </source>
</evidence>
<dbReference type="Pfam" id="PF10270">
    <property type="entry name" value="MMgT"/>
    <property type="match status" value="1"/>
</dbReference>
<proteinExistence type="inferred from homology"/>
<keyword evidence="3" id="KW-0812">Transmembrane</keyword>
<keyword evidence="8" id="KW-1185">Reference proteome</keyword>
<dbReference type="AlphaFoldDB" id="A0A9P3UQX7"/>